<dbReference type="AlphaFoldDB" id="A0A7W4Z7N0"/>
<evidence type="ECO:0000256" key="5">
    <source>
        <dbReference type="ARBA" id="ARBA00022475"/>
    </source>
</evidence>
<keyword evidence="5" id="KW-1003">Cell membrane</keyword>
<keyword evidence="12" id="KW-1185">Reference proteome</keyword>
<keyword evidence="7" id="KW-0812">Transmembrane</keyword>
<dbReference type="RefSeq" id="WP_183410842.1">
    <property type="nucleotide sequence ID" value="NZ_JACHWY010000002.1"/>
</dbReference>
<evidence type="ECO:0000256" key="3">
    <source>
        <dbReference type="ARBA" id="ARBA00021563"/>
    </source>
</evidence>
<evidence type="ECO:0000256" key="4">
    <source>
        <dbReference type="ARBA" id="ARBA00022448"/>
    </source>
</evidence>
<evidence type="ECO:0000256" key="7">
    <source>
        <dbReference type="ARBA" id="ARBA00022692"/>
    </source>
</evidence>
<dbReference type="Pfam" id="PF01203">
    <property type="entry name" value="T2SSN"/>
    <property type="match status" value="1"/>
</dbReference>
<name>A0A7W4Z7N0_9GAMM</name>
<evidence type="ECO:0000313" key="11">
    <source>
        <dbReference type="EMBL" id="MBB3048076.1"/>
    </source>
</evidence>
<dbReference type="GO" id="GO:0005886">
    <property type="term" value="C:plasma membrane"/>
    <property type="evidence" value="ECO:0007669"/>
    <property type="project" value="UniProtKB-SubCell"/>
</dbReference>
<comment type="subcellular location">
    <subcellularLocation>
        <location evidence="1">Cell inner membrane</location>
    </subcellularLocation>
</comment>
<keyword evidence="8" id="KW-0653">Protein transport</keyword>
<dbReference type="GO" id="GO:0015628">
    <property type="term" value="P:protein secretion by the type II secretion system"/>
    <property type="evidence" value="ECO:0007669"/>
    <property type="project" value="InterPro"/>
</dbReference>
<proteinExistence type="inferred from homology"/>
<dbReference type="EMBL" id="JACHWY010000002">
    <property type="protein sequence ID" value="MBB3048076.1"/>
    <property type="molecule type" value="Genomic_DNA"/>
</dbReference>
<organism evidence="11 12">
    <name type="scientific">Litorivivens lipolytica</name>
    <dbReference type="NCBI Taxonomy" id="1524264"/>
    <lineage>
        <taxon>Bacteria</taxon>
        <taxon>Pseudomonadati</taxon>
        <taxon>Pseudomonadota</taxon>
        <taxon>Gammaproteobacteria</taxon>
        <taxon>Litorivivens</taxon>
    </lineage>
</organism>
<keyword evidence="9" id="KW-0472">Membrane</keyword>
<gene>
    <name evidence="11" type="ORF">FHR99_002342</name>
</gene>
<accession>A0A7W4Z7N0</accession>
<evidence type="ECO:0000256" key="1">
    <source>
        <dbReference type="ARBA" id="ARBA00004533"/>
    </source>
</evidence>
<sequence>MTVKRALLAFVVALLVALPMTFPAQLITRLVPLPAGVSHAPLSGSLLSVQSDWLQINGVRVSEVSASPSLLGLFQGTPLAVAVKAPVAASAHVGGNDTRLQLSALEAQSRFEKLRPLTGLPGLGIDAALALSLEQGVIENGRCAELDGALTLSDFQGAELPAMSDITGRLSCDKGSVLISIEPDNSLRLNGTVRLTLQGRAVVDLSAEPPPGPLFELFVDFLGQPRDGKRFQIRFRS</sequence>
<dbReference type="GO" id="GO:0015627">
    <property type="term" value="C:type II protein secretion system complex"/>
    <property type="evidence" value="ECO:0007669"/>
    <property type="project" value="InterPro"/>
</dbReference>
<evidence type="ECO:0000256" key="2">
    <source>
        <dbReference type="ARBA" id="ARBA00007208"/>
    </source>
</evidence>
<evidence type="ECO:0000256" key="10">
    <source>
        <dbReference type="ARBA" id="ARBA00030772"/>
    </source>
</evidence>
<evidence type="ECO:0000256" key="9">
    <source>
        <dbReference type="ARBA" id="ARBA00023136"/>
    </source>
</evidence>
<protein>
    <recommendedName>
        <fullName evidence="3">Type II secretion system protein N</fullName>
    </recommendedName>
    <alternativeName>
        <fullName evidence="10">General secretion pathway protein N</fullName>
    </alternativeName>
</protein>
<evidence type="ECO:0000313" key="12">
    <source>
        <dbReference type="Proteomes" id="UP000537130"/>
    </source>
</evidence>
<keyword evidence="4" id="KW-0813">Transport</keyword>
<evidence type="ECO:0000256" key="8">
    <source>
        <dbReference type="ARBA" id="ARBA00022927"/>
    </source>
</evidence>
<dbReference type="InterPro" id="IPR022792">
    <property type="entry name" value="T2SS_protein-GspN"/>
</dbReference>
<evidence type="ECO:0000256" key="6">
    <source>
        <dbReference type="ARBA" id="ARBA00022519"/>
    </source>
</evidence>
<reference evidence="11 12" key="1">
    <citation type="submission" date="2020-08" db="EMBL/GenBank/DDBJ databases">
        <title>Genomic Encyclopedia of Type Strains, Phase III (KMG-III): the genomes of soil and plant-associated and newly described type strains.</title>
        <authorList>
            <person name="Whitman W."/>
        </authorList>
    </citation>
    <scope>NUCLEOTIDE SEQUENCE [LARGE SCALE GENOMIC DNA]</scope>
    <source>
        <strain evidence="11 12">CECT 8654</strain>
    </source>
</reference>
<keyword evidence="6" id="KW-0997">Cell inner membrane</keyword>
<comment type="similarity">
    <text evidence="2">Belongs to the GSP N family.</text>
</comment>
<comment type="caution">
    <text evidence="11">The sequence shown here is derived from an EMBL/GenBank/DDBJ whole genome shotgun (WGS) entry which is preliminary data.</text>
</comment>
<dbReference type="Proteomes" id="UP000537130">
    <property type="component" value="Unassembled WGS sequence"/>
</dbReference>